<sequence length="177" mass="20718">MPFVNISVQNPYKVIAGLISTSYYQDANKNQMGLGIKAVFHPNPLVAFVLIKVIPEFRLTLFVDHRQLMYNANESVNENCESTYWFMNKREVNKKDFFYEYLLMNQIPCPYKHCHYSNTTPCSIFKKPKINDVSATILCNNHLMGFAEFGYENGRSVHYHRITDDVITWMKQCLIIQ</sequence>
<protein>
    <submittedName>
        <fullName evidence="1">Uncharacterized protein</fullName>
    </submittedName>
</protein>
<dbReference type="EMBL" id="CABPRJ010001904">
    <property type="protein sequence ID" value="VVC40527.1"/>
    <property type="molecule type" value="Genomic_DNA"/>
</dbReference>
<organism evidence="1 2">
    <name type="scientific">Cinara cedri</name>
    <dbReference type="NCBI Taxonomy" id="506608"/>
    <lineage>
        <taxon>Eukaryota</taxon>
        <taxon>Metazoa</taxon>
        <taxon>Ecdysozoa</taxon>
        <taxon>Arthropoda</taxon>
        <taxon>Hexapoda</taxon>
        <taxon>Insecta</taxon>
        <taxon>Pterygota</taxon>
        <taxon>Neoptera</taxon>
        <taxon>Paraneoptera</taxon>
        <taxon>Hemiptera</taxon>
        <taxon>Sternorrhyncha</taxon>
        <taxon>Aphidomorpha</taxon>
        <taxon>Aphidoidea</taxon>
        <taxon>Aphididae</taxon>
        <taxon>Lachninae</taxon>
        <taxon>Cinara</taxon>
    </lineage>
</organism>
<dbReference type="OrthoDB" id="6609257at2759"/>
<evidence type="ECO:0000313" key="2">
    <source>
        <dbReference type="Proteomes" id="UP000325440"/>
    </source>
</evidence>
<dbReference type="AlphaFoldDB" id="A0A5E4N9T0"/>
<dbReference type="Proteomes" id="UP000325440">
    <property type="component" value="Unassembled WGS sequence"/>
</dbReference>
<proteinExistence type="predicted"/>
<keyword evidence="2" id="KW-1185">Reference proteome</keyword>
<name>A0A5E4N9T0_9HEMI</name>
<gene>
    <name evidence="1" type="ORF">CINCED_3A000546</name>
</gene>
<evidence type="ECO:0000313" key="1">
    <source>
        <dbReference type="EMBL" id="VVC40527.1"/>
    </source>
</evidence>
<reference evidence="1 2" key="1">
    <citation type="submission" date="2019-08" db="EMBL/GenBank/DDBJ databases">
        <authorList>
            <person name="Alioto T."/>
            <person name="Alioto T."/>
            <person name="Gomez Garrido J."/>
        </authorList>
    </citation>
    <scope>NUCLEOTIDE SEQUENCE [LARGE SCALE GENOMIC DNA]</scope>
</reference>
<accession>A0A5E4N9T0</accession>